<dbReference type="GO" id="GO:0009279">
    <property type="term" value="C:cell outer membrane"/>
    <property type="evidence" value="ECO:0007669"/>
    <property type="project" value="UniProtKB-SubCell"/>
</dbReference>
<dbReference type="InterPro" id="IPR005017">
    <property type="entry name" value="OMPP1/FadL/TodX"/>
</dbReference>
<dbReference type="KEGG" id="mmaa:FR932_14405"/>
<dbReference type="EMBL" id="CP044399">
    <property type="protein sequence ID" value="QFI38963.1"/>
    <property type="molecule type" value="Genomic_DNA"/>
</dbReference>
<dbReference type="SUPFAM" id="SSF56935">
    <property type="entry name" value="Porins"/>
    <property type="match status" value="1"/>
</dbReference>
<accession>A0A5J6WLK7</accession>
<dbReference type="RefSeq" id="WP_019441606.1">
    <property type="nucleotide sequence ID" value="NZ_ALOE01000019.1"/>
</dbReference>
<keyword evidence="6" id="KW-0472">Membrane</keyword>
<dbReference type="OrthoDB" id="19849at2"/>
<reference evidence="9 10" key="1">
    <citation type="submission" date="2019-09" db="EMBL/GenBank/DDBJ databases">
        <title>Hybrid Assembly of the complete Genome of the Deep-Sea Bacterium Moritella marina from long Nanopore and Illumina reads.</title>
        <authorList>
            <person name="Magin S."/>
            <person name="Georgoulis A."/>
            <person name="Papadimitriou K."/>
            <person name="Iliakis G."/>
            <person name="Vorgias C.E."/>
        </authorList>
    </citation>
    <scope>NUCLEOTIDE SEQUENCE [LARGE SCALE GENOMIC DNA]</scope>
    <source>
        <strain evidence="9 10">MP-1</strain>
    </source>
</reference>
<evidence type="ECO:0000256" key="8">
    <source>
        <dbReference type="SAM" id="SignalP"/>
    </source>
</evidence>
<organism evidence="9 10">
    <name type="scientific">Moritella marina ATCC 15381</name>
    <dbReference type="NCBI Taxonomy" id="1202962"/>
    <lineage>
        <taxon>Bacteria</taxon>
        <taxon>Pseudomonadati</taxon>
        <taxon>Pseudomonadota</taxon>
        <taxon>Gammaproteobacteria</taxon>
        <taxon>Alteromonadales</taxon>
        <taxon>Moritellaceae</taxon>
        <taxon>Moritella</taxon>
    </lineage>
</organism>
<dbReference type="Proteomes" id="UP000327424">
    <property type="component" value="Chromosome"/>
</dbReference>
<keyword evidence="10" id="KW-1185">Reference proteome</keyword>
<evidence type="ECO:0000256" key="5">
    <source>
        <dbReference type="ARBA" id="ARBA00022729"/>
    </source>
</evidence>
<dbReference type="Gene3D" id="2.40.160.60">
    <property type="entry name" value="Outer membrane protein transport protein (OMPP1/FadL/TodX)"/>
    <property type="match status" value="1"/>
</dbReference>
<evidence type="ECO:0000256" key="4">
    <source>
        <dbReference type="ARBA" id="ARBA00022692"/>
    </source>
</evidence>
<keyword evidence="7" id="KW-0998">Cell outer membrane</keyword>
<dbReference type="PANTHER" id="PTHR35093">
    <property type="entry name" value="OUTER MEMBRANE PROTEIN NMB0088-RELATED"/>
    <property type="match status" value="1"/>
</dbReference>
<sequence>MKCNLKVTSYLSSAIALALATTSTSVLAAGFQVGEHSATGLGRANAGEGAIADTALVLTKNPAAMMMFDKITVSSQLAFIAPDVNTDYTYDYNTGNNCNRLGLQCDIETISATESDYAPDQFVPSFAAIMPINDKVAIGFAMFSNYGTGTEISDEFAYGDIGGTTSIITIDSSFNIAYKVNDLLSIGAGYDLVVGQAEMKRGFSLGEFDMGGNAIGHGWNVGTLLTVNDNNRLALTYRSAVDMSFEGDFTGSGAAFDPNLGTPEANTVTGTVDITLPAIAELSGYHKLTDIFAVHYSAMWTQWSALEELKATSADCAPNAGFGDGVCFQKDLHYSDSMRYAVGATAYVSESVTLRMGYAYDEQAGEAIVSMPDTNRHQISAGMSYAVSETMSFDFGAAYIMGDDVTFEEKQGPVAALEEFTSTATAILVSAQMNMVF</sequence>
<proteinExistence type="inferred from homology"/>
<keyword evidence="4" id="KW-0812">Transmembrane</keyword>
<keyword evidence="5 8" id="KW-0732">Signal</keyword>
<protein>
    <submittedName>
        <fullName evidence="9">Long-chain fatty acid transport protein</fullName>
    </submittedName>
</protein>
<comment type="subcellular location">
    <subcellularLocation>
        <location evidence="1">Cell outer membrane</location>
        <topology evidence="1">Multi-pass membrane protein</topology>
    </subcellularLocation>
</comment>
<dbReference type="PANTHER" id="PTHR35093:SF8">
    <property type="entry name" value="OUTER MEMBRANE PROTEIN NMB0088-RELATED"/>
    <property type="match status" value="1"/>
</dbReference>
<feature type="signal peptide" evidence="8">
    <location>
        <begin position="1"/>
        <end position="28"/>
    </location>
</feature>
<evidence type="ECO:0000256" key="3">
    <source>
        <dbReference type="ARBA" id="ARBA00022452"/>
    </source>
</evidence>
<dbReference type="Pfam" id="PF03349">
    <property type="entry name" value="Toluene_X"/>
    <property type="match status" value="1"/>
</dbReference>
<feature type="chain" id="PRO_5023908810" evidence="8">
    <location>
        <begin position="29"/>
        <end position="437"/>
    </location>
</feature>
<evidence type="ECO:0000256" key="1">
    <source>
        <dbReference type="ARBA" id="ARBA00004571"/>
    </source>
</evidence>
<gene>
    <name evidence="9" type="ORF">FR932_14405</name>
</gene>
<evidence type="ECO:0000313" key="10">
    <source>
        <dbReference type="Proteomes" id="UP000327424"/>
    </source>
</evidence>
<evidence type="ECO:0000313" key="9">
    <source>
        <dbReference type="EMBL" id="QFI38963.1"/>
    </source>
</evidence>
<dbReference type="AlphaFoldDB" id="A0A5J6WLK7"/>
<name>A0A5J6WLK7_MORMI</name>
<evidence type="ECO:0000256" key="7">
    <source>
        <dbReference type="ARBA" id="ARBA00023237"/>
    </source>
</evidence>
<comment type="similarity">
    <text evidence="2">Belongs to the OmpP1/FadL family.</text>
</comment>
<dbReference type="GO" id="GO:0015483">
    <property type="term" value="F:long-chain fatty acid transporting porin activity"/>
    <property type="evidence" value="ECO:0007669"/>
    <property type="project" value="TreeGrafter"/>
</dbReference>
<evidence type="ECO:0000256" key="6">
    <source>
        <dbReference type="ARBA" id="ARBA00023136"/>
    </source>
</evidence>
<keyword evidence="3" id="KW-1134">Transmembrane beta strand</keyword>
<evidence type="ECO:0000256" key="2">
    <source>
        <dbReference type="ARBA" id="ARBA00008163"/>
    </source>
</evidence>